<dbReference type="PANTHER" id="PTHR10519:SF20">
    <property type="entry name" value="G-PROTEIN COUPLED RECEPTOR 156-RELATED"/>
    <property type="match status" value="1"/>
</dbReference>
<keyword evidence="8" id="KW-0807">Transducer</keyword>
<evidence type="ECO:0000256" key="5">
    <source>
        <dbReference type="ARBA" id="ARBA00023136"/>
    </source>
</evidence>
<dbReference type="InterPro" id="IPR028082">
    <property type="entry name" value="Peripla_BP_I"/>
</dbReference>
<comment type="subcellular location">
    <subcellularLocation>
        <location evidence="1">Membrane</location>
        <topology evidence="1">Multi-pass membrane protein</topology>
    </subcellularLocation>
</comment>
<organism evidence="13 14">
    <name type="scientific">Seminavis robusta</name>
    <dbReference type="NCBI Taxonomy" id="568900"/>
    <lineage>
        <taxon>Eukaryota</taxon>
        <taxon>Sar</taxon>
        <taxon>Stramenopiles</taxon>
        <taxon>Ochrophyta</taxon>
        <taxon>Bacillariophyta</taxon>
        <taxon>Bacillariophyceae</taxon>
        <taxon>Bacillariophycidae</taxon>
        <taxon>Naviculales</taxon>
        <taxon>Naviculaceae</taxon>
        <taxon>Seminavis</taxon>
    </lineage>
</organism>
<feature type="region of interest" description="Disordered" evidence="9">
    <location>
        <begin position="160"/>
        <end position="188"/>
    </location>
</feature>
<dbReference type="PRINTS" id="PR01176">
    <property type="entry name" value="GABABRECEPTR"/>
</dbReference>
<feature type="transmembrane region" description="Helical" evidence="10">
    <location>
        <begin position="587"/>
        <end position="609"/>
    </location>
</feature>
<dbReference type="PANTHER" id="PTHR10519">
    <property type="entry name" value="GABA-B RECEPTOR"/>
    <property type="match status" value="1"/>
</dbReference>
<evidence type="ECO:0000256" key="1">
    <source>
        <dbReference type="ARBA" id="ARBA00004141"/>
    </source>
</evidence>
<evidence type="ECO:0000256" key="3">
    <source>
        <dbReference type="ARBA" id="ARBA00022989"/>
    </source>
</evidence>
<feature type="chain" id="PRO_5040457936" evidence="11">
    <location>
        <begin position="20"/>
        <end position="969"/>
    </location>
</feature>
<evidence type="ECO:0000256" key="9">
    <source>
        <dbReference type="SAM" id="MobiDB-lite"/>
    </source>
</evidence>
<reference evidence="13" key="1">
    <citation type="submission" date="2020-06" db="EMBL/GenBank/DDBJ databases">
        <authorList>
            <consortium name="Plant Systems Biology data submission"/>
        </authorList>
    </citation>
    <scope>NUCLEOTIDE SEQUENCE</scope>
    <source>
        <strain evidence="13">D6</strain>
    </source>
</reference>
<dbReference type="InterPro" id="IPR000337">
    <property type="entry name" value="GPCR_3"/>
</dbReference>
<feature type="transmembrane region" description="Helical" evidence="10">
    <location>
        <begin position="697"/>
        <end position="717"/>
    </location>
</feature>
<accession>A0A9N8H3H7</accession>
<evidence type="ECO:0000256" key="7">
    <source>
        <dbReference type="ARBA" id="ARBA00023180"/>
    </source>
</evidence>
<feature type="transmembrane region" description="Helical" evidence="10">
    <location>
        <begin position="751"/>
        <end position="775"/>
    </location>
</feature>
<feature type="signal peptide" evidence="11">
    <location>
        <begin position="1"/>
        <end position="19"/>
    </location>
</feature>
<dbReference type="InterPro" id="IPR001828">
    <property type="entry name" value="ANF_lig-bd_rcpt"/>
</dbReference>
<feature type="transmembrane region" description="Helical" evidence="10">
    <location>
        <begin position="621"/>
        <end position="639"/>
    </location>
</feature>
<sequence length="969" mass="106863">MRRIPLFLLPLLLSLSVVANEEDITISTNNDPSSYGYYEQRRLDPSSTVERHGNLDLVHYHPHAEAIEDKETSFPLCHLATFLGFSRATGSCDFKQASKIYKELVATEMAIHHFNNGLGTVVPEIQDIQERCPLKLSATFLDSQYTPPVIVKELTRLLTPSSSSSTTSINDQDDTNNNNTTIHNNNDNNIPPCAVIGARTSSSTGPSSIVSGAYGLPQMSFTATSPELNDAFKYPLFGRVVPADDAAAKGAMRFLKQVVQTTHVNVLYINDAFGNHYHQAFQKEAEVYGTTAIGFPIAFPPDPKDIQQQLSKVKQNGVRHVLMVFFSDHLDPVMRQAVELGIAGQDADGYFWMLGISTSYFGNLHLNMTDESDAALAHAIQGMAVLPEFGAKPNSPGYDRFAQAWQDNTADATVHFNQKMPTIRGVDNCFEAGPWFFQDNDPGSTAHFAYDTVISMGLGACAAMMQKQQSEQVTSLDGETHIQAIINATFEGASGNVQLDPATKSRDPLRFSYAILNVLPNLNETSQMVKFDTPEVIVLTPNQELTDWDMLYLDEATRFVFHDGTSNPPPSLPPITVNKNYIGQLRILGYCCFALIAGLSIGFTVWTFVNRNVKVVIASQPFYLMMVSVGTLILGSILIPLSMDDQHYSQQATDAACMAQPWLGSIGFVTAFTALASKMRRIDQLLVLKTKDVLIPYMVMMGLNLVVLVCWTIMAPLKFVRKVDDGTDPWNRVVSSAGSCRVADDSIGGAIPYILALAAINVAAVLNANVLAFRTRHMHTQYSESRWIGLIMLCLLQSWLTGIPIIGLLYEIPQAHYVVITLIVTFTSLAILLLIFVPKISYTLKFLQWQRSRENGNNNKESNDPSSVLDKFANEPGEGLGVYRGADSRSMRFTSVVSRTSMRSNHCLGSVHDIKEYLRRSEQHTASRTNTSSIDLKTTSCSTSFPVHVENATHDVEKATHDVEKATAG</sequence>
<protein>
    <submittedName>
        <fullName evidence="13">Metabotropic glutamate receptor 4</fullName>
    </submittedName>
</protein>
<dbReference type="AlphaFoldDB" id="A0A9N8H3H7"/>
<feature type="transmembrane region" description="Helical" evidence="10">
    <location>
        <begin position="816"/>
        <end position="837"/>
    </location>
</feature>
<evidence type="ECO:0000313" key="14">
    <source>
        <dbReference type="Proteomes" id="UP001153069"/>
    </source>
</evidence>
<dbReference type="PRINTS" id="PR00248">
    <property type="entry name" value="GPCRMGR"/>
</dbReference>
<keyword evidence="3 10" id="KW-1133">Transmembrane helix</keyword>
<dbReference type="EMBL" id="CAICTM010000086">
    <property type="protein sequence ID" value="CAB9500603.1"/>
    <property type="molecule type" value="Genomic_DNA"/>
</dbReference>
<feature type="transmembrane region" description="Helical" evidence="10">
    <location>
        <begin position="787"/>
        <end position="810"/>
    </location>
</feature>
<keyword evidence="2 10" id="KW-0812">Transmembrane</keyword>
<evidence type="ECO:0000256" key="8">
    <source>
        <dbReference type="ARBA" id="ARBA00023224"/>
    </source>
</evidence>
<evidence type="ECO:0000256" key="6">
    <source>
        <dbReference type="ARBA" id="ARBA00023170"/>
    </source>
</evidence>
<dbReference type="Pfam" id="PF00003">
    <property type="entry name" value="7tm_3"/>
    <property type="match status" value="1"/>
</dbReference>
<keyword evidence="11" id="KW-0732">Signal</keyword>
<keyword evidence="7" id="KW-0325">Glycoprotein</keyword>
<feature type="domain" description="G-protein coupled receptors family 3 profile" evidence="12">
    <location>
        <begin position="653"/>
        <end position="844"/>
    </location>
</feature>
<dbReference type="PROSITE" id="PS50259">
    <property type="entry name" value="G_PROTEIN_RECEP_F3_4"/>
    <property type="match status" value="1"/>
</dbReference>
<name>A0A9N8H3H7_9STRA</name>
<comment type="caution">
    <text evidence="13">The sequence shown here is derived from an EMBL/GenBank/DDBJ whole genome shotgun (WGS) entry which is preliminary data.</text>
</comment>
<evidence type="ECO:0000256" key="10">
    <source>
        <dbReference type="SAM" id="Phobius"/>
    </source>
</evidence>
<proteinExistence type="predicted"/>
<keyword evidence="14" id="KW-1185">Reference proteome</keyword>
<dbReference type="OrthoDB" id="5984008at2759"/>
<dbReference type="SUPFAM" id="SSF53822">
    <property type="entry name" value="Periplasmic binding protein-like I"/>
    <property type="match status" value="1"/>
</dbReference>
<keyword evidence="6 13" id="KW-0675">Receptor</keyword>
<dbReference type="CDD" id="cd15047">
    <property type="entry name" value="7tmC_GABA-B-like"/>
    <property type="match status" value="1"/>
</dbReference>
<feature type="transmembrane region" description="Helical" evidence="10">
    <location>
        <begin position="659"/>
        <end position="676"/>
    </location>
</feature>
<dbReference type="GO" id="GO:0007214">
    <property type="term" value="P:gamma-aminobutyric acid signaling pathway"/>
    <property type="evidence" value="ECO:0007669"/>
    <property type="project" value="TreeGrafter"/>
</dbReference>
<dbReference type="InterPro" id="IPR002455">
    <property type="entry name" value="GPCR3_GABA-B"/>
</dbReference>
<dbReference type="GO" id="GO:0004965">
    <property type="term" value="F:G protein-coupled GABA receptor activity"/>
    <property type="evidence" value="ECO:0007669"/>
    <property type="project" value="InterPro"/>
</dbReference>
<evidence type="ECO:0000313" key="13">
    <source>
        <dbReference type="EMBL" id="CAB9500603.1"/>
    </source>
</evidence>
<dbReference type="Pfam" id="PF01094">
    <property type="entry name" value="ANF_receptor"/>
    <property type="match status" value="1"/>
</dbReference>
<evidence type="ECO:0000256" key="11">
    <source>
        <dbReference type="SAM" id="SignalP"/>
    </source>
</evidence>
<keyword evidence="5 10" id="KW-0472">Membrane</keyword>
<keyword evidence="4" id="KW-0297">G-protein coupled receptor</keyword>
<dbReference type="InterPro" id="IPR017978">
    <property type="entry name" value="GPCR_3_C"/>
</dbReference>
<evidence type="ECO:0000256" key="4">
    <source>
        <dbReference type="ARBA" id="ARBA00023040"/>
    </source>
</evidence>
<dbReference type="Gene3D" id="3.40.50.2300">
    <property type="match status" value="2"/>
</dbReference>
<gene>
    <name evidence="13" type="ORF">SEMRO_87_G046220.1</name>
</gene>
<dbReference type="GO" id="GO:0038039">
    <property type="term" value="C:G protein-coupled receptor heterodimeric complex"/>
    <property type="evidence" value="ECO:0007669"/>
    <property type="project" value="TreeGrafter"/>
</dbReference>
<evidence type="ECO:0000259" key="12">
    <source>
        <dbReference type="PROSITE" id="PS50259"/>
    </source>
</evidence>
<dbReference type="Proteomes" id="UP001153069">
    <property type="component" value="Unassembled WGS sequence"/>
</dbReference>
<evidence type="ECO:0000256" key="2">
    <source>
        <dbReference type="ARBA" id="ARBA00022692"/>
    </source>
</evidence>